<sequence>MIPVLLFCIICRCFLNPCLENGLLVMYNKRSKIFRTNRGVTLKVINFYGGAGIGKSTIAADIFSKLKRKGHKTELVGEYAKWLWYQNATDIVQDQLYLFAEQVHRLKTLERYGVEYAICDSPLPLNIIYNNTPDELFDQLVMHEHTKFDNVEYLLRRNDEFIRIDGRKETNLERAKVKDEEIKAVLDGAGIGYTVISPWETDKVLLDLKMNG</sequence>
<accession>A0A1H0P1P7</accession>
<name>A0A1H0P1P7_SELRU</name>
<dbReference type="SUPFAM" id="SSF52540">
    <property type="entry name" value="P-loop containing nucleoside triphosphate hydrolases"/>
    <property type="match status" value="1"/>
</dbReference>
<evidence type="ECO:0000313" key="2">
    <source>
        <dbReference type="EMBL" id="SDO98881.1"/>
    </source>
</evidence>
<reference evidence="2 3" key="1">
    <citation type="submission" date="2016-10" db="EMBL/GenBank/DDBJ databases">
        <authorList>
            <person name="de Groot N.N."/>
        </authorList>
    </citation>
    <scope>NUCLEOTIDE SEQUENCE [LARGE SCALE GENOMIC DNA]</scope>
    <source>
        <strain evidence="2 3">S137</strain>
    </source>
</reference>
<dbReference type="Proteomes" id="UP000182412">
    <property type="component" value="Unassembled WGS sequence"/>
</dbReference>
<dbReference type="EMBL" id="FNJQ01000004">
    <property type="protein sequence ID" value="SDO98881.1"/>
    <property type="molecule type" value="Genomic_DNA"/>
</dbReference>
<feature type="domain" description="NadR/Ttd14 AAA" evidence="1">
    <location>
        <begin position="45"/>
        <end position="196"/>
    </location>
</feature>
<dbReference type="AlphaFoldDB" id="A0A1H0P1P7"/>
<dbReference type="Gene3D" id="3.40.50.300">
    <property type="entry name" value="P-loop containing nucleotide triphosphate hydrolases"/>
    <property type="match status" value="1"/>
</dbReference>
<gene>
    <name evidence="2" type="ORF">SAMN05216366_10473</name>
</gene>
<evidence type="ECO:0000313" key="3">
    <source>
        <dbReference type="Proteomes" id="UP000182412"/>
    </source>
</evidence>
<dbReference type="InterPro" id="IPR038727">
    <property type="entry name" value="NadR/Ttd14_AAA_dom"/>
</dbReference>
<dbReference type="InterPro" id="IPR027417">
    <property type="entry name" value="P-loop_NTPase"/>
</dbReference>
<organism evidence="2 3">
    <name type="scientific">Selenomonas ruminantium</name>
    <dbReference type="NCBI Taxonomy" id="971"/>
    <lineage>
        <taxon>Bacteria</taxon>
        <taxon>Bacillati</taxon>
        <taxon>Bacillota</taxon>
        <taxon>Negativicutes</taxon>
        <taxon>Selenomonadales</taxon>
        <taxon>Selenomonadaceae</taxon>
        <taxon>Selenomonas</taxon>
    </lineage>
</organism>
<proteinExistence type="predicted"/>
<protein>
    <submittedName>
        <fullName evidence="2">AAA domain-containing protein</fullName>
    </submittedName>
</protein>
<evidence type="ECO:0000259" key="1">
    <source>
        <dbReference type="Pfam" id="PF13521"/>
    </source>
</evidence>
<dbReference type="Pfam" id="PF13521">
    <property type="entry name" value="AAA_28"/>
    <property type="match status" value="1"/>
</dbReference>